<proteinExistence type="predicted"/>
<dbReference type="Gene3D" id="1.20.120.450">
    <property type="entry name" value="dinb family like domain"/>
    <property type="match status" value="1"/>
</dbReference>
<protein>
    <recommendedName>
        <fullName evidence="1">DinB-like domain-containing protein</fullName>
    </recommendedName>
</protein>
<accession>A0A645FIG2</accession>
<evidence type="ECO:0000313" key="2">
    <source>
        <dbReference type="EMBL" id="MPN14191.1"/>
    </source>
</evidence>
<dbReference type="InterPro" id="IPR024775">
    <property type="entry name" value="DinB-like"/>
</dbReference>
<gene>
    <name evidence="2" type="ORF">SDC9_161517</name>
</gene>
<name>A0A645FIG2_9ZZZZ</name>
<sequence length="131" mass="15377">MPFWYQVYHVAYFVDYWFRAEGATAASLCMEFDPRIPPEFEHDVPTDVSVSRAEIREYLRRIRAKLTALFASLDDAALARPVYDGAEEYTLLDILFGQSRHIMYNVGYCNGILRERNLEESDWYSYNEPAE</sequence>
<reference evidence="2" key="1">
    <citation type="submission" date="2019-08" db="EMBL/GenBank/DDBJ databases">
        <authorList>
            <person name="Kucharzyk K."/>
            <person name="Murdoch R.W."/>
            <person name="Higgins S."/>
            <person name="Loffler F."/>
        </authorList>
    </citation>
    <scope>NUCLEOTIDE SEQUENCE</scope>
</reference>
<dbReference type="SUPFAM" id="SSF109854">
    <property type="entry name" value="DinB/YfiT-like putative metalloenzymes"/>
    <property type="match status" value="1"/>
</dbReference>
<dbReference type="InterPro" id="IPR034660">
    <property type="entry name" value="DinB/YfiT-like"/>
</dbReference>
<organism evidence="2">
    <name type="scientific">bioreactor metagenome</name>
    <dbReference type="NCBI Taxonomy" id="1076179"/>
    <lineage>
        <taxon>unclassified sequences</taxon>
        <taxon>metagenomes</taxon>
        <taxon>ecological metagenomes</taxon>
    </lineage>
</organism>
<dbReference type="EMBL" id="VSSQ01060788">
    <property type="protein sequence ID" value="MPN14191.1"/>
    <property type="molecule type" value="Genomic_DNA"/>
</dbReference>
<comment type="caution">
    <text evidence="2">The sequence shown here is derived from an EMBL/GenBank/DDBJ whole genome shotgun (WGS) entry which is preliminary data.</text>
</comment>
<evidence type="ECO:0000259" key="1">
    <source>
        <dbReference type="Pfam" id="PF12867"/>
    </source>
</evidence>
<dbReference type="AlphaFoldDB" id="A0A645FIG2"/>
<dbReference type="Pfam" id="PF12867">
    <property type="entry name" value="DinB_2"/>
    <property type="match status" value="1"/>
</dbReference>
<feature type="domain" description="DinB-like" evidence="1">
    <location>
        <begin position="2"/>
        <end position="108"/>
    </location>
</feature>